<gene>
    <name evidence="2" type="ORF">SISSUDRAFT_1060232</name>
</gene>
<dbReference type="OrthoDB" id="2447803at2759"/>
<evidence type="ECO:0000313" key="3">
    <source>
        <dbReference type="Proteomes" id="UP000076798"/>
    </source>
</evidence>
<reference evidence="2 3" key="1">
    <citation type="journal article" date="2016" name="Mol. Biol. Evol.">
        <title>Comparative Genomics of Early-Diverging Mushroom-Forming Fungi Provides Insights into the Origins of Lignocellulose Decay Capabilities.</title>
        <authorList>
            <person name="Nagy L.G."/>
            <person name="Riley R."/>
            <person name="Tritt A."/>
            <person name="Adam C."/>
            <person name="Daum C."/>
            <person name="Floudas D."/>
            <person name="Sun H."/>
            <person name="Yadav J.S."/>
            <person name="Pangilinan J."/>
            <person name="Larsson K.H."/>
            <person name="Matsuura K."/>
            <person name="Barry K."/>
            <person name="Labutti K."/>
            <person name="Kuo R."/>
            <person name="Ohm R.A."/>
            <person name="Bhattacharya S.S."/>
            <person name="Shirouzu T."/>
            <person name="Yoshinaga Y."/>
            <person name="Martin F.M."/>
            <person name="Grigoriev I.V."/>
            <person name="Hibbett D.S."/>
        </authorList>
    </citation>
    <scope>NUCLEOTIDE SEQUENCE [LARGE SCALE GENOMIC DNA]</scope>
    <source>
        <strain evidence="2 3">HHB10207 ss-3</strain>
    </source>
</reference>
<dbReference type="Proteomes" id="UP000076798">
    <property type="component" value="Unassembled WGS sequence"/>
</dbReference>
<proteinExistence type="predicted"/>
<evidence type="ECO:0000256" key="1">
    <source>
        <dbReference type="SAM" id="MobiDB-lite"/>
    </source>
</evidence>
<evidence type="ECO:0000313" key="2">
    <source>
        <dbReference type="EMBL" id="KZT40453.1"/>
    </source>
</evidence>
<organism evidence="2 3">
    <name type="scientific">Sistotremastrum suecicum HHB10207 ss-3</name>
    <dbReference type="NCBI Taxonomy" id="1314776"/>
    <lineage>
        <taxon>Eukaryota</taxon>
        <taxon>Fungi</taxon>
        <taxon>Dikarya</taxon>
        <taxon>Basidiomycota</taxon>
        <taxon>Agaricomycotina</taxon>
        <taxon>Agaricomycetes</taxon>
        <taxon>Sistotremastrales</taxon>
        <taxon>Sistotremastraceae</taxon>
        <taxon>Sistotremastrum</taxon>
    </lineage>
</organism>
<dbReference type="SUPFAM" id="SSF52047">
    <property type="entry name" value="RNI-like"/>
    <property type="match status" value="1"/>
</dbReference>
<name>A0A166FAK7_9AGAM</name>
<dbReference type="STRING" id="1314776.A0A166FAK7"/>
<dbReference type="Gene3D" id="3.80.10.10">
    <property type="entry name" value="Ribonuclease Inhibitor"/>
    <property type="match status" value="1"/>
</dbReference>
<protein>
    <recommendedName>
        <fullName evidence="4">F-box domain-containing protein</fullName>
    </recommendedName>
</protein>
<accession>A0A166FAK7</accession>
<dbReference type="EMBL" id="KV428032">
    <property type="protein sequence ID" value="KZT40453.1"/>
    <property type="molecule type" value="Genomic_DNA"/>
</dbReference>
<dbReference type="AlphaFoldDB" id="A0A166FAK7"/>
<feature type="region of interest" description="Disordered" evidence="1">
    <location>
        <begin position="550"/>
        <end position="572"/>
    </location>
</feature>
<keyword evidence="3" id="KW-1185">Reference proteome</keyword>
<evidence type="ECO:0008006" key="4">
    <source>
        <dbReference type="Google" id="ProtNLM"/>
    </source>
</evidence>
<sequence length="572" mass="63828">MPFNSKRLCETPATIEPESEPGASHLPRTSATDQFWGIPELVALVMEFVFPRQNDLYSCSLVSKSISSIALDVLYGRGLDLWDFLPFLGSVEGVDSDDDPHSQFCNPPCQADWDPFYRYAVRAKSITMKNPAAELSKESIADFYLIKPPDLIPFPRLQSLSWQAESIFWMRCMNMCLHRNLTKLIIRAPPIALKGVFDSVASLAPNLRTLKVRFSVEDDVFALQVFHEFVPTLSLLHKLQFLEIPSFFLSAEVISILSSKTPNLSALLASGYRQSIEIDDPLESPKVSSTNCFPCLTQLTLEIGSLWHFPTSHLRAPFLQQLHLQMSFSTTKGALDHCISILVENCAVLSGLSIAFLDPTVPQTTIQGHSPIAAQSLKDILKLPSLRYLELDDLRPPDLDDNDLIGLAPRCSSLLTLNICIHARHPDTGRFPTLAPLVSFAQHCPELVNFGYCMDATKVPSSTSIDPPRFVTLNTLDICDNTRIKDPYRVAAFLIGLVPPDAELLLEPVHCYRKTDGTDLYTQHDPSSNTLLWKMVEKMFVAFESLRNRAADRSEENEEGETSSNTANVPES</sequence>
<dbReference type="InterPro" id="IPR032675">
    <property type="entry name" value="LRR_dom_sf"/>
</dbReference>